<organism evidence="1 2">
    <name type="scientific">Gluconacetobacter johannae</name>
    <dbReference type="NCBI Taxonomy" id="112140"/>
    <lineage>
        <taxon>Bacteria</taxon>
        <taxon>Pseudomonadati</taxon>
        <taxon>Pseudomonadota</taxon>
        <taxon>Alphaproteobacteria</taxon>
        <taxon>Acetobacterales</taxon>
        <taxon>Acetobacteraceae</taxon>
        <taxon>Gluconacetobacter</taxon>
    </lineage>
</organism>
<name>A0A7W4J4G1_9PROT</name>
<keyword evidence="2" id="KW-1185">Reference proteome</keyword>
<gene>
    <name evidence="1" type="ORF">HLH21_01235</name>
</gene>
<protein>
    <submittedName>
        <fullName evidence="1">HutD family protein</fullName>
    </submittedName>
</protein>
<dbReference type="CDD" id="cd20293">
    <property type="entry name" value="cupin_HutD_N"/>
    <property type="match status" value="1"/>
</dbReference>
<dbReference type="InterPro" id="IPR014710">
    <property type="entry name" value="RmlC-like_jellyroll"/>
</dbReference>
<dbReference type="Proteomes" id="UP000561066">
    <property type="component" value="Unassembled WGS sequence"/>
</dbReference>
<comment type="caution">
    <text evidence="1">The sequence shown here is derived from an EMBL/GenBank/DDBJ whole genome shotgun (WGS) entry which is preliminary data.</text>
</comment>
<proteinExistence type="predicted"/>
<evidence type="ECO:0000313" key="2">
    <source>
        <dbReference type="Proteomes" id="UP000561066"/>
    </source>
</evidence>
<dbReference type="SUPFAM" id="SSF51182">
    <property type="entry name" value="RmlC-like cupins"/>
    <property type="match status" value="1"/>
</dbReference>
<dbReference type="RefSeq" id="WP_182940395.1">
    <property type="nucleotide sequence ID" value="NZ_JABEQH010000001.1"/>
</dbReference>
<dbReference type="PANTHER" id="PTHR37943:SF1">
    <property type="entry name" value="PROTEIN VES"/>
    <property type="match status" value="1"/>
</dbReference>
<dbReference type="InterPro" id="IPR010282">
    <property type="entry name" value="Uncharacterised_HutD/Ves"/>
</dbReference>
<dbReference type="PANTHER" id="PTHR37943">
    <property type="entry name" value="PROTEIN VES"/>
    <property type="match status" value="1"/>
</dbReference>
<dbReference type="EMBL" id="JABEQH010000001">
    <property type="protein sequence ID" value="MBB2174545.1"/>
    <property type="molecule type" value="Genomic_DNA"/>
</dbReference>
<dbReference type="Gene3D" id="2.60.120.10">
    <property type="entry name" value="Jelly Rolls"/>
    <property type="match status" value="1"/>
</dbReference>
<reference evidence="1 2" key="1">
    <citation type="submission" date="2020-04" db="EMBL/GenBank/DDBJ databases">
        <title>Description of novel Gluconacetobacter.</title>
        <authorList>
            <person name="Sombolestani A."/>
        </authorList>
    </citation>
    <scope>NUCLEOTIDE SEQUENCE [LARGE SCALE GENOMIC DNA]</scope>
    <source>
        <strain evidence="1 2">LMG 21312</strain>
    </source>
</reference>
<dbReference type="Pfam" id="PF05962">
    <property type="entry name" value="HutD"/>
    <property type="match status" value="1"/>
</dbReference>
<sequence>MRILRSADYRRMKWKNGGGETVEIAVFPAHATLDNFAWRISMATVASDGSFSIFDDCDRTLSILSGKGMTLAGAGGAGVHLTTAGAPYAFPADAATTATLTDGRVTDLNVMSRRTIMSHSMTRMTVDGEASVQTTGGTIALFCHDGRLAATRGGTVVSLAAQDCLIVDDMAGQSLNLSGKASFFTIRFNEIPQ</sequence>
<evidence type="ECO:0000313" key="1">
    <source>
        <dbReference type="EMBL" id="MBB2174545.1"/>
    </source>
</evidence>
<accession>A0A7W4J4G1</accession>
<dbReference type="InterPro" id="IPR011051">
    <property type="entry name" value="RmlC_Cupin_sf"/>
</dbReference>
<dbReference type="AlphaFoldDB" id="A0A7W4J4G1"/>